<feature type="transmembrane region" description="Helical" evidence="2">
    <location>
        <begin position="150"/>
        <end position="175"/>
    </location>
</feature>
<name>A0ABR2SE29_9ROSI</name>
<evidence type="ECO:0000256" key="2">
    <source>
        <dbReference type="SAM" id="Phobius"/>
    </source>
</evidence>
<dbReference type="PANTHER" id="PTHR35697:SF1">
    <property type="entry name" value="PROTEIN TRACHEARY ELEMENT DIFFERENTIATION-RELATED 7"/>
    <property type="match status" value="1"/>
</dbReference>
<reference evidence="3 4" key="1">
    <citation type="journal article" date="2024" name="G3 (Bethesda)">
        <title>Genome assembly of Hibiscus sabdariffa L. provides insights into metabolisms of medicinal natural products.</title>
        <authorList>
            <person name="Kim T."/>
        </authorList>
    </citation>
    <scope>NUCLEOTIDE SEQUENCE [LARGE SCALE GENOMIC DNA]</scope>
    <source>
        <strain evidence="3">TK-2024</strain>
        <tissue evidence="3">Old leaves</tissue>
    </source>
</reference>
<feature type="region of interest" description="Disordered" evidence="1">
    <location>
        <begin position="60"/>
        <end position="142"/>
    </location>
</feature>
<keyword evidence="2" id="KW-1133">Transmembrane helix</keyword>
<keyword evidence="2" id="KW-0812">Transmembrane</keyword>
<keyword evidence="2" id="KW-0472">Membrane</keyword>
<evidence type="ECO:0000313" key="4">
    <source>
        <dbReference type="Proteomes" id="UP001396334"/>
    </source>
</evidence>
<keyword evidence="4" id="KW-1185">Reference proteome</keyword>
<evidence type="ECO:0000256" key="1">
    <source>
        <dbReference type="SAM" id="MobiDB-lite"/>
    </source>
</evidence>
<evidence type="ECO:0000313" key="3">
    <source>
        <dbReference type="EMBL" id="KAK9023508.1"/>
    </source>
</evidence>
<sequence length="261" mass="28299">MLSQTYHLSTRMYIYTPTLRAQSQTDLLASSITITFSYTMASNPIRTNYSPYFPLPPPRYIPTPPKAPPAPPATKPPPSPSVRPPPPPAIKPPPSPTVRPPPPPAIKPPPAPATRPPPSPIVTPPPPPHPISPPSPPHVLPPPPGHQSTVIVVVFVSLGGLFFLAFLSAALFCFLKKKKKKEVQKAEKISIDEYVKVQEAIVPGPHGEQNTVLFIEEDMHIEEEFKKNKKISEGIPHSHLKYSQENSDSQASGGYGGSIAS</sequence>
<feature type="region of interest" description="Disordered" evidence="1">
    <location>
        <begin position="228"/>
        <end position="261"/>
    </location>
</feature>
<protein>
    <submittedName>
        <fullName evidence="3">Uncharacterized protein</fullName>
    </submittedName>
</protein>
<accession>A0ABR2SE29</accession>
<dbReference type="Proteomes" id="UP001396334">
    <property type="component" value="Unassembled WGS sequence"/>
</dbReference>
<organism evidence="3 4">
    <name type="scientific">Hibiscus sabdariffa</name>
    <name type="common">roselle</name>
    <dbReference type="NCBI Taxonomy" id="183260"/>
    <lineage>
        <taxon>Eukaryota</taxon>
        <taxon>Viridiplantae</taxon>
        <taxon>Streptophyta</taxon>
        <taxon>Embryophyta</taxon>
        <taxon>Tracheophyta</taxon>
        <taxon>Spermatophyta</taxon>
        <taxon>Magnoliopsida</taxon>
        <taxon>eudicotyledons</taxon>
        <taxon>Gunneridae</taxon>
        <taxon>Pentapetalae</taxon>
        <taxon>rosids</taxon>
        <taxon>malvids</taxon>
        <taxon>Malvales</taxon>
        <taxon>Malvaceae</taxon>
        <taxon>Malvoideae</taxon>
        <taxon>Hibiscus</taxon>
    </lineage>
</organism>
<dbReference type="InterPro" id="IPR044950">
    <property type="entry name" value="TED6/7"/>
</dbReference>
<proteinExistence type="predicted"/>
<feature type="compositionally biased region" description="Polar residues" evidence="1">
    <location>
        <begin position="241"/>
        <end position="252"/>
    </location>
</feature>
<dbReference type="PANTHER" id="PTHR35697">
    <property type="entry name" value="OS08G0108300 PROTEIN"/>
    <property type="match status" value="1"/>
</dbReference>
<dbReference type="EMBL" id="JBBPBN010000015">
    <property type="protein sequence ID" value="KAK9023508.1"/>
    <property type="molecule type" value="Genomic_DNA"/>
</dbReference>
<gene>
    <name evidence="3" type="ORF">V6N11_003726</name>
</gene>
<comment type="caution">
    <text evidence="3">The sequence shown here is derived from an EMBL/GenBank/DDBJ whole genome shotgun (WGS) entry which is preliminary data.</text>
</comment>